<name>A0A0V1Q395_9ASCO</name>
<dbReference type="Pfam" id="PF05238">
    <property type="entry name" value="CENP-N"/>
    <property type="match status" value="1"/>
</dbReference>
<reference evidence="1 2" key="1">
    <citation type="submission" date="2015-11" db="EMBL/GenBank/DDBJ databases">
        <title>The genome of Debaryomyces fabryi.</title>
        <authorList>
            <person name="Tafer H."/>
            <person name="Lopandic K."/>
        </authorList>
    </citation>
    <scope>NUCLEOTIDE SEQUENCE [LARGE SCALE GENOMIC DNA]</scope>
    <source>
        <strain evidence="1 2">CBS 789</strain>
    </source>
</reference>
<dbReference type="RefSeq" id="XP_015469075.1">
    <property type="nucleotide sequence ID" value="XM_015610058.1"/>
</dbReference>
<evidence type="ECO:0000313" key="2">
    <source>
        <dbReference type="Proteomes" id="UP000054251"/>
    </source>
</evidence>
<keyword evidence="2" id="KW-1185">Reference proteome</keyword>
<protein>
    <submittedName>
        <fullName evidence="1">Uncharacterized protein</fullName>
    </submittedName>
</protein>
<evidence type="ECO:0000313" key="1">
    <source>
        <dbReference type="EMBL" id="KSA02973.1"/>
    </source>
</evidence>
<accession>A0A0V1Q395</accession>
<dbReference type="AlphaFoldDB" id="A0A0V1Q395"/>
<comment type="caution">
    <text evidence="1">The sequence shown here is derived from an EMBL/GenBank/DDBJ whole genome shotgun (WGS) entry which is preliminary data.</text>
</comment>
<dbReference type="GeneID" id="26838237"/>
<organism evidence="1 2">
    <name type="scientific">Debaryomyces fabryi</name>
    <dbReference type="NCBI Taxonomy" id="58627"/>
    <lineage>
        <taxon>Eukaryota</taxon>
        <taxon>Fungi</taxon>
        <taxon>Dikarya</taxon>
        <taxon>Ascomycota</taxon>
        <taxon>Saccharomycotina</taxon>
        <taxon>Pichiomycetes</taxon>
        <taxon>Debaryomycetaceae</taxon>
        <taxon>Debaryomyces</taxon>
    </lineage>
</organism>
<dbReference type="OrthoDB" id="6585699at2759"/>
<dbReference type="Proteomes" id="UP000054251">
    <property type="component" value="Unassembled WGS sequence"/>
</dbReference>
<sequence length="481" mass="55040">MAKNGKERQNVLPNTYIPVLPKKVLNNILARLTRPSLLELMSIWPKLLNTQPHLDKGQNKYKQKELNKKVLREVNEIKHATSKYPKRKIIDKLLFEYWSNGLNLLQLSQVDCQLLVDRPNAYYWILSTVRDMDNKEVPVLLNPKTFLDLLAKELNLLYMTYIYVCRHPVFPLIIVRIQVFDLQPINTSNNVNRPHISSHRPYFLAIPMNSPHIIHSTGNDIVAKTVLQAVERNIHQNPRNILRLETSSNQKPIRSLESMHILHGNSRFGNSLGIWTPYADATVDMFPLGPLENHSLLQEKNNSENQDEEDNNDDADMKKLKELANLRFKGSINGKLKSEKLFDDIIRPGKLKKTKNRMYDSNLDSSDDDEGTTGFKTSRNEFTSVAPIQYSEFLIKDEINTNAKGENVNPMDQNEMDDDKFSLITMKLTGLDVFAGLHEISTKTTNKSDMIIDPTTIPCWLTGEEGASCGIIKEGKFSKTL</sequence>
<dbReference type="GO" id="GO:0034080">
    <property type="term" value="P:CENP-A containing chromatin assembly"/>
    <property type="evidence" value="ECO:0007669"/>
    <property type="project" value="InterPro"/>
</dbReference>
<gene>
    <name evidence="1" type="ORF">AC631_01228</name>
</gene>
<dbReference type="Gene3D" id="3.10.20.720">
    <property type="match status" value="1"/>
</dbReference>
<dbReference type="InterPro" id="IPR007902">
    <property type="entry name" value="Chl4/mis15/CENP-N"/>
</dbReference>
<dbReference type="GO" id="GO:0007059">
    <property type="term" value="P:chromosome segregation"/>
    <property type="evidence" value="ECO:0007669"/>
    <property type="project" value="InterPro"/>
</dbReference>
<proteinExistence type="predicted"/>
<dbReference type="EMBL" id="LMYN01000016">
    <property type="protein sequence ID" value="KSA02973.1"/>
    <property type="molecule type" value="Genomic_DNA"/>
</dbReference>